<reference evidence="4" key="1">
    <citation type="journal article" date="2014" name="Int. J. Syst. Evol. Microbiol.">
        <title>Complete genome sequence of Corynebacterium casei LMG S-19264T (=DSM 44701T), isolated from a smear-ripened cheese.</title>
        <authorList>
            <consortium name="US DOE Joint Genome Institute (JGI-PGF)"/>
            <person name="Walter F."/>
            <person name="Albersmeier A."/>
            <person name="Kalinowski J."/>
            <person name="Ruckert C."/>
        </authorList>
    </citation>
    <scope>NUCLEOTIDE SEQUENCE</scope>
    <source>
        <strain evidence="4">KCTC 32182</strain>
    </source>
</reference>
<dbReference type="InterPro" id="IPR050469">
    <property type="entry name" value="Diguanylate_Cyclase"/>
</dbReference>
<organism evidence="4 5">
    <name type="scientific">Paludibacterium paludis</name>
    <dbReference type="NCBI Taxonomy" id="1225769"/>
    <lineage>
        <taxon>Bacteria</taxon>
        <taxon>Pseudomonadati</taxon>
        <taxon>Pseudomonadota</taxon>
        <taxon>Betaproteobacteria</taxon>
        <taxon>Neisseriales</taxon>
        <taxon>Chromobacteriaceae</taxon>
        <taxon>Paludibacterium</taxon>
    </lineage>
</organism>
<dbReference type="RefSeq" id="WP_189533511.1">
    <property type="nucleotide sequence ID" value="NZ_BMYX01000009.1"/>
</dbReference>
<evidence type="ECO:0000256" key="1">
    <source>
        <dbReference type="ARBA" id="ARBA00012528"/>
    </source>
</evidence>
<comment type="catalytic activity">
    <reaction evidence="2">
        <text>2 GTP = 3',3'-c-di-GMP + 2 diphosphate</text>
        <dbReference type="Rhea" id="RHEA:24898"/>
        <dbReference type="ChEBI" id="CHEBI:33019"/>
        <dbReference type="ChEBI" id="CHEBI:37565"/>
        <dbReference type="ChEBI" id="CHEBI:58805"/>
        <dbReference type="EC" id="2.7.7.65"/>
    </reaction>
</comment>
<dbReference type="CDD" id="cd01949">
    <property type="entry name" value="GGDEF"/>
    <property type="match status" value="1"/>
</dbReference>
<dbReference type="SMART" id="SM00267">
    <property type="entry name" value="GGDEF"/>
    <property type="match status" value="1"/>
</dbReference>
<dbReference type="Proteomes" id="UP000645257">
    <property type="component" value="Unassembled WGS sequence"/>
</dbReference>
<dbReference type="Pfam" id="PF00990">
    <property type="entry name" value="GGDEF"/>
    <property type="match status" value="1"/>
</dbReference>
<dbReference type="EC" id="2.7.7.65" evidence="1"/>
<accession>A0A918U9Y2</accession>
<evidence type="ECO:0000313" key="4">
    <source>
        <dbReference type="EMBL" id="GGY15312.1"/>
    </source>
</evidence>
<dbReference type="AlphaFoldDB" id="A0A918U9Y2"/>
<sequence length="285" mass="31738">MTIDLSPTLEHKLLELHKRTALLVALFDEQDVLRFANPAFCRAYDVAATEHPARGALMPRNALAEPDAMRRAQPFRSYEVELADGRWIMMTETVEEQGWLLCVGADMTPIREAERQLRQACDISLRDVHTDVLTGVGNRHFLFTGLESVVAERADRVCVAVFEIDRFRRINDERGHLGGDTVLGHFARHIQQTVRGGDAVGRIGTASFMVILRNVDQSEGRKVAARIVGGLRTQRPLRHAPDFGYTCSAGLTCLRANDTADSLYSRANQALRLAQSGGENRLMSL</sequence>
<comment type="caution">
    <text evidence="4">The sequence shown here is derived from an EMBL/GenBank/DDBJ whole genome shotgun (WGS) entry which is preliminary data.</text>
</comment>
<dbReference type="SUPFAM" id="SSF55073">
    <property type="entry name" value="Nucleotide cyclase"/>
    <property type="match status" value="1"/>
</dbReference>
<dbReference type="NCBIfam" id="TIGR00254">
    <property type="entry name" value="GGDEF"/>
    <property type="match status" value="1"/>
</dbReference>
<reference evidence="4" key="2">
    <citation type="submission" date="2020-09" db="EMBL/GenBank/DDBJ databases">
        <authorList>
            <person name="Sun Q."/>
            <person name="Kim S."/>
        </authorList>
    </citation>
    <scope>NUCLEOTIDE SEQUENCE</scope>
    <source>
        <strain evidence="4">KCTC 32182</strain>
    </source>
</reference>
<dbReference type="Gene3D" id="3.30.70.270">
    <property type="match status" value="1"/>
</dbReference>
<feature type="domain" description="GGDEF" evidence="3">
    <location>
        <begin position="155"/>
        <end position="285"/>
    </location>
</feature>
<proteinExistence type="predicted"/>
<dbReference type="InterPro" id="IPR000160">
    <property type="entry name" value="GGDEF_dom"/>
</dbReference>
<dbReference type="GO" id="GO:0043709">
    <property type="term" value="P:cell adhesion involved in single-species biofilm formation"/>
    <property type="evidence" value="ECO:0007669"/>
    <property type="project" value="TreeGrafter"/>
</dbReference>
<gene>
    <name evidence="4" type="ORF">GCM10011289_18140</name>
</gene>
<dbReference type="PANTHER" id="PTHR45138">
    <property type="entry name" value="REGULATORY COMPONENTS OF SENSORY TRANSDUCTION SYSTEM"/>
    <property type="match status" value="1"/>
</dbReference>
<evidence type="ECO:0000259" key="3">
    <source>
        <dbReference type="PROSITE" id="PS50887"/>
    </source>
</evidence>
<name>A0A918U9Y2_9NEIS</name>
<dbReference type="EMBL" id="BMYX01000009">
    <property type="protein sequence ID" value="GGY15312.1"/>
    <property type="molecule type" value="Genomic_DNA"/>
</dbReference>
<protein>
    <recommendedName>
        <fullName evidence="1">diguanylate cyclase</fullName>
        <ecNumber evidence="1">2.7.7.65</ecNumber>
    </recommendedName>
</protein>
<evidence type="ECO:0000256" key="2">
    <source>
        <dbReference type="ARBA" id="ARBA00034247"/>
    </source>
</evidence>
<dbReference type="InterPro" id="IPR043128">
    <property type="entry name" value="Rev_trsase/Diguanyl_cyclase"/>
</dbReference>
<dbReference type="GO" id="GO:1902201">
    <property type="term" value="P:negative regulation of bacterial-type flagellum-dependent cell motility"/>
    <property type="evidence" value="ECO:0007669"/>
    <property type="project" value="TreeGrafter"/>
</dbReference>
<evidence type="ECO:0000313" key="5">
    <source>
        <dbReference type="Proteomes" id="UP000645257"/>
    </source>
</evidence>
<dbReference type="PANTHER" id="PTHR45138:SF9">
    <property type="entry name" value="DIGUANYLATE CYCLASE DGCM-RELATED"/>
    <property type="match status" value="1"/>
</dbReference>
<dbReference type="GO" id="GO:0052621">
    <property type="term" value="F:diguanylate cyclase activity"/>
    <property type="evidence" value="ECO:0007669"/>
    <property type="project" value="UniProtKB-EC"/>
</dbReference>
<dbReference type="InterPro" id="IPR029787">
    <property type="entry name" value="Nucleotide_cyclase"/>
</dbReference>
<dbReference type="PROSITE" id="PS50887">
    <property type="entry name" value="GGDEF"/>
    <property type="match status" value="1"/>
</dbReference>
<keyword evidence="5" id="KW-1185">Reference proteome</keyword>
<dbReference type="GO" id="GO:0005886">
    <property type="term" value="C:plasma membrane"/>
    <property type="evidence" value="ECO:0007669"/>
    <property type="project" value="TreeGrafter"/>
</dbReference>